<dbReference type="AlphaFoldDB" id="A0A2G2XW28"/>
<keyword evidence="2" id="KW-1185">Reference proteome</keyword>
<dbReference type="STRING" id="4072.A0A2G2XW28"/>
<reference evidence="1 2" key="1">
    <citation type="journal article" date="2014" name="Nat. Genet.">
        <title>Genome sequence of the hot pepper provides insights into the evolution of pungency in Capsicum species.</title>
        <authorList>
            <person name="Kim S."/>
            <person name="Park M."/>
            <person name="Yeom S.I."/>
            <person name="Kim Y.M."/>
            <person name="Lee J.M."/>
            <person name="Lee H.A."/>
            <person name="Seo E."/>
            <person name="Choi J."/>
            <person name="Cheong K."/>
            <person name="Kim K.T."/>
            <person name="Jung K."/>
            <person name="Lee G.W."/>
            <person name="Oh S.K."/>
            <person name="Bae C."/>
            <person name="Kim S.B."/>
            <person name="Lee H.Y."/>
            <person name="Kim S.Y."/>
            <person name="Kim M.S."/>
            <person name="Kang B.C."/>
            <person name="Jo Y.D."/>
            <person name="Yang H.B."/>
            <person name="Jeong H.J."/>
            <person name="Kang W.H."/>
            <person name="Kwon J.K."/>
            <person name="Shin C."/>
            <person name="Lim J.Y."/>
            <person name="Park J.H."/>
            <person name="Huh J.H."/>
            <person name="Kim J.S."/>
            <person name="Kim B.D."/>
            <person name="Cohen O."/>
            <person name="Paran I."/>
            <person name="Suh M.C."/>
            <person name="Lee S.B."/>
            <person name="Kim Y.K."/>
            <person name="Shin Y."/>
            <person name="Noh S.J."/>
            <person name="Park J."/>
            <person name="Seo Y.S."/>
            <person name="Kwon S.Y."/>
            <person name="Kim H.A."/>
            <person name="Park J.M."/>
            <person name="Kim H.J."/>
            <person name="Choi S.B."/>
            <person name="Bosland P.W."/>
            <person name="Reeves G."/>
            <person name="Jo S.H."/>
            <person name="Lee B.W."/>
            <person name="Cho H.T."/>
            <person name="Choi H.S."/>
            <person name="Lee M.S."/>
            <person name="Yu Y."/>
            <person name="Do Choi Y."/>
            <person name="Park B.S."/>
            <person name="van Deynze A."/>
            <person name="Ashrafi H."/>
            <person name="Hill T."/>
            <person name="Kim W.T."/>
            <person name="Pai H.S."/>
            <person name="Ahn H.K."/>
            <person name="Yeam I."/>
            <person name="Giovannoni J.J."/>
            <person name="Rose J.K."/>
            <person name="Sorensen I."/>
            <person name="Lee S.J."/>
            <person name="Kim R.W."/>
            <person name="Choi I.Y."/>
            <person name="Choi B.S."/>
            <person name="Lim J.S."/>
            <person name="Lee Y.H."/>
            <person name="Choi D."/>
        </authorList>
    </citation>
    <scope>NUCLEOTIDE SEQUENCE [LARGE SCALE GENOMIC DNA]</scope>
    <source>
        <strain evidence="2">cv. CM334</strain>
    </source>
</reference>
<evidence type="ECO:0000313" key="1">
    <source>
        <dbReference type="EMBL" id="PHT61682.1"/>
    </source>
</evidence>
<organism evidence="1 2">
    <name type="scientific">Capsicum annuum</name>
    <name type="common">Capsicum pepper</name>
    <dbReference type="NCBI Taxonomy" id="4072"/>
    <lineage>
        <taxon>Eukaryota</taxon>
        <taxon>Viridiplantae</taxon>
        <taxon>Streptophyta</taxon>
        <taxon>Embryophyta</taxon>
        <taxon>Tracheophyta</taxon>
        <taxon>Spermatophyta</taxon>
        <taxon>Magnoliopsida</taxon>
        <taxon>eudicotyledons</taxon>
        <taxon>Gunneridae</taxon>
        <taxon>Pentapetalae</taxon>
        <taxon>asterids</taxon>
        <taxon>lamiids</taxon>
        <taxon>Solanales</taxon>
        <taxon>Solanaceae</taxon>
        <taxon>Solanoideae</taxon>
        <taxon>Capsiceae</taxon>
        <taxon>Capsicum</taxon>
    </lineage>
</organism>
<dbReference type="Proteomes" id="UP000222542">
    <property type="component" value="Unassembled WGS sequence"/>
</dbReference>
<dbReference type="EMBL" id="AYRZ02000126">
    <property type="protein sequence ID" value="PHT61682.1"/>
    <property type="molecule type" value="Genomic_DNA"/>
</dbReference>
<proteinExistence type="predicted"/>
<sequence>MAQSRLQGLQHIVAFGRQKNTVVILGMDGRESHFWTNALVNWKCSFYQCLFDAATGGEMTLFKYQACSVHAIVLFSPFHPPCVAFVFAVYNARQQNHYGRQSS</sequence>
<reference evidence="1 2" key="2">
    <citation type="journal article" date="2017" name="Genome Biol.">
        <title>New reference genome sequences of hot pepper reveal the massive evolution of plant disease-resistance genes by retroduplication.</title>
        <authorList>
            <person name="Kim S."/>
            <person name="Park J."/>
            <person name="Yeom S.I."/>
            <person name="Kim Y.M."/>
            <person name="Seo E."/>
            <person name="Kim K.T."/>
            <person name="Kim M.S."/>
            <person name="Lee J.M."/>
            <person name="Cheong K."/>
            <person name="Shin H.S."/>
            <person name="Kim S.B."/>
            <person name="Han K."/>
            <person name="Lee J."/>
            <person name="Park M."/>
            <person name="Lee H.A."/>
            <person name="Lee H.Y."/>
            <person name="Lee Y."/>
            <person name="Oh S."/>
            <person name="Lee J.H."/>
            <person name="Choi E."/>
            <person name="Choi E."/>
            <person name="Lee S.E."/>
            <person name="Jeon J."/>
            <person name="Kim H."/>
            <person name="Choi G."/>
            <person name="Song H."/>
            <person name="Lee J."/>
            <person name="Lee S.C."/>
            <person name="Kwon J.K."/>
            <person name="Lee H.Y."/>
            <person name="Koo N."/>
            <person name="Hong Y."/>
            <person name="Kim R.W."/>
            <person name="Kang W.H."/>
            <person name="Huh J.H."/>
            <person name="Kang B.C."/>
            <person name="Yang T.J."/>
            <person name="Lee Y.H."/>
            <person name="Bennetzen J.L."/>
            <person name="Choi D."/>
        </authorList>
    </citation>
    <scope>NUCLEOTIDE SEQUENCE [LARGE SCALE GENOMIC DNA]</scope>
    <source>
        <strain evidence="2">cv. CM334</strain>
    </source>
</reference>
<dbReference type="Gramene" id="PHT61682">
    <property type="protein sequence ID" value="PHT61682"/>
    <property type="gene ID" value="T459_34471"/>
</dbReference>
<accession>A0A2G2XW28</accession>
<name>A0A2G2XW28_CAPAN</name>
<comment type="caution">
    <text evidence="1">The sequence shown here is derived from an EMBL/GenBank/DDBJ whole genome shotgun (WGS) entry which is preliminary data.</text>
</comment>
<evidence type="ECO:0000313" key="2">
    <source>
        <dbReference type="Proteomes" id="UP000222542"/>
    </source>
</evidence>
<protein>
    <submittedName>
        <fullName evidence="1">Uncharacterized protein</fullName>
    </submittedName>
</protein>
<gene>
    <name evidence="1" type="ORF">T459_34471</name>
</gene>